<dbReference type="RefSeq" id="WP_026611017.1">
    <property type="nucleotide sequence ID" value="NZ_OX458333.1"/>
</dbReference>
<proteinExistence type="predicted"/>
<evidence type="ECO:0000313" key="1">
    <source>
        <dbReference type="EMBL" id="CAI8892198.1"/>
    </source>
</evidence>
<accession>A0ABM9I4R5</accession>
<dbReference type="Proteomes" id="UP001162030">
    <property type="component" value="Chromosome"/>
</dbReference>
<reference evidence="1 2" key="1">
    <citation type="submission" date="2023-03" db="EMBL/GenBank/DDBJ databases">
        <authorList>
            <person name="Pearce D."/>
        </authorList>
    </citation>
    <scope>NUCLEOTIDE SEQUENCE [LARGE SCALE GENOMIC DNA]</scope>
    <source>
        <strain evidence="1">Msz</strain>
    </source>
</reference>
<evidence type="ECO:0000313" key="2">
    <source>
        <dbReference type="Proteomes" id="UP001162030"/>
    </source>
</evidence>
<protein>
    <recommendedName>
        <fullName evidence="3">Zinc ribbon domain-containing protein</fullName>
    </recommendedName>
</protein>
<evidence type="ECO:0008006" key="3">
    <source>
        <dbReference type="Google" id="ProtNLM"/>
    </source>
</evidence>
<name>A0ABM9I4R5_9GAMM</name>
<keyword evidence="2" id="KW-1185">Reference proteome</keyword>
<organism evidence="1 2">
    <name type="scientific">Methylocaldum szegediense</name>
    <dbReference type="NCBI Taxonomy" id="73780"/>
    <lineage>
        <taxon>Bacteria</taxon>
        <taxon>Pseudomonadati</taxon>
        <taxon>Pseudomonadota</taxon>
        <taxon>Gammaproteobacteria</taxon>
        <taxon>Methylococcales</taxon>
        <taxon>Methylococcaceae</taxon>
        <taxon>Methylocaldum</taxon>
    </lineage>
</organism>
<gene>
    <name evidence="1" type="ORF">MSZNOR_3268</name>
</gene>
<dbReference type="EMBL" id="OX458333">
    <property type="protein sequence ID" value="CAI8892198.1"/>
    <property type="molecule type" value="Genomic_DNA"/>
</dbReference>
<sequence>MDRCPTCQARLREEPVCARCRTDLSLPLAAEAKASVKLHHAIASLGEGDTAAAREALEESLRLKRSPLALLLRGFLVSREH</sequence>